<organism evidence="1 2">
    <name type="scientific">Trichinella zimbabwensis</name>
    <dbReference type="NCBI Taxonomy" id="268475"/>
    <lineage>
        <taxon>Eukaryota</taxon>
        <taxon>Metazoa</taxon>
        <taxon>Ecdysozoa</taxon>
        <taxon>Nematoda</taxon>
        <taxon>Enoplea</taxon>
        <taxon>Dorylaimia</taxon>
        <taxon>Trichinellida</taxon>
        <taxon>Trichinellidae</taxon>
        <taxon>Trichinella</taxon>
    </lineage>
</organism>
<dbReference type="EMBL" id="JYDP01000020">
    <property type="protein sequence ID" value="KRZ14974.1"/>
    <property type="molecule type" value="Genomic_DNA"/>
</dbReference>
<keyword evidence="2" id="KW-1185">Reference proteome</keyword>
<name>A0A0V1HWC2_9BILA</name>
<dbReference type="Proteomes" id="UP000055024">
    <property type="component" value="Unassembled WGS sequence"/>
</dbReference>
<dbReference type="AlphaFoldDB" id="A0A0V1HWC2"/>
<sequence length="60" mass="7138">MKIGRVKYSLTIDDTLYVINWGRPDFPNRLRLLFRITKNFINQQQNLSKVTFSVEIKNPP</sequence>
<reference evidence="1 2" key="1">
    <citation type="submission" date="2015-01" db="EMBL/GenBank/DDBJ databases">
        <title>Evolution of Trichinella species and genotypes.</title>
        <authorList>
            <person name="Korhonen P.K."/>
            <person name="Edoardo P."/>
            <person name="Giuseppe L.R."/>
            <person name="Gasser R.B."/>
        </authorList>
    </citation>
    <scope>NUCLEOTIDE SEQUENCE [LARGE SCALE GENOMIC DNA]</scope>
    <source>
        <strain evidence="1">ISS1029</strain>
    </source>
</reference>
<evidence type="ECO:0000313" key="1">
    <source>
        <dbReference type="EMBL" id="KRZ14974.1"/>
    </source>
</evidence>
<accession>A0A0V1HWC2</accession>
<protein>
    <submittedName>
        <fullName evidence="1">Uncharacterized protein</fullName>
    </submittedName>
</protein>
<comment type="caution">
    <text evidence="1">The sequence shown here is derived from an EMBL/GenBank/DDBJ whole genome shotgun (WGS) entry which is preliminary data.</text>
</comment>
<evidence type="ECO:0000313" key="2">
    <source>
        <dbReference type="Proteomes" id="UP000055024"/>
    </source>
</evidence>
<gene>
    <name evidence="1" type="ORF">T11_9059</name>
</gene>
<proteinExistence type="predicted"/>